<dbReference type="Pfam" id="PF02913">
    <property type="entry name" value="FAD-oxidase_C"/>
    <property type="match status" value="1"/>
</dbReference>
<organism evidence="6 7">
    <name type="scientific">Candidatus Liberibacter africanus PTSAPSY</name>
    <dbReference type="NCBI Taxonomy" id="1277257"/>
    <lineage>
        <taxon>Bacteria</taxon>
        <taxon>Pseudomonadati</taxon>
        <taxon>Pseudomonadota</taxon>
        <taxon>Alphaproteobacteria</taxon>
        <taxon>Hyphomicrobiales</taxon>
        <taxon>Rhizobiaceae</taxon>
        <taxon>Liberibacter</taxon>
    </lineage>
</organism>
<keyword evidence="7" id="KW-1185">Reference proteome</keyword>
<proteinExistence type="inferred from homology"/>
<dbReference type="GO" id="GO:0003824">
    <property type="term" value="F:catalytic activity"/>
    <property type="evidence" value="ECO:0007669"/>
    <property type="project" value="InterPro"/>
</dbReference>
<reference evidence="6 7" key="1">
    <citation type="journal article" date="2015" name="Genome Announc.">
        <title>Complete Genome Sequence of 'Candidatus Liberibacter africanus,' a Bacterium Associated with Citrus Huanglongbing.</title>
        <authorList>
            <person name="Lin H."/>
            <person name="Pietersen G."/>
            <person name="Han C."/>
            <person name="Read D.A."/>
            <person name="Lou B."/>
            <person name="Gupta G."/>
            <person name="Civerolo E.L."/>
        </authorList>
    </citation>
    <scope>NUCLEOTIDE SEQUENCE [LARGE SCALE GENOMIC DNA]</scope>
    <source>
        <strain evidence="6 7">PTSAPSY</strain>
    </source>
</reference>
<accession>A0A0G3I4D9</accession>
<evidence type="ECO:0000259" key="5">
    <source>
        <dbReference type="PROSITE" id="PS51387"/>
    </source>
</evidence>
<dbReference type="Gene3D" id="3.30.70.2190">
    <property type="match status" value="1"/>
</dbReference>
<evidence type="ECO:0000256" key="4">
    <source>
        <dbReference type="ARBA" id="ARBA00022827"/>
    </source>
</evidence>
<dbReference type="OrthoDB" id="9809290at2"/>
<dbReference type="AlphaFoldDB" id="A0A0G3I4D9"/>
<dbReference type="InterPro" id="IPR051264">
    <property type="entry name" value="FAD-oxidored/transferase_4"/>
</dbReference>
<dbReference type="SUPFAM" id="SSF55103">
    <property type="entry name" value="FAD-linked oxidases, C-terminal domain"/>
    <property type="match status" value="1"/>
</dbReference>
<dbReference type="GO" id="GO:0022904">
    <property type="term" value="P:respiratory electron transport chain"/>
    <property type="evidence" value="ECO:0007669"/>
    <property type="project" value="TreeGrafter"/>
</dbReference>
<dbReference type="RefSeq" id="WP_047264137.1">
    <property type="nucleotide sequence ID" value="NZ_CP004021.1"/>
</dbReference>
<dbReference type="Pfam" id="PF01565">
    <property type="entry name" value="FAD_binding_4"/>
    <property type="match status" value="1"/>
</dbReference>
<dbReference type="InterPro" id="IPR006094">
    <property type="entry name" value="Oxid_FAD_bind_N"/>
</dbReference>
<comment type="cofactor">
    <cofactor evidence="1">
        <name>FAD</name>
        <dbReference type="ChEBI" id="CHEBI:57692"/>
    </cofactor>
</comment>
<dbReference type="STRING" id="1277257.G293_02340"/>
<dbReference type="PROSITE" id="PS51387">
    <property type="entry name" value="FAD_PCMH"/>
    <property type="match status" value="1"/>
</dbReference>
<dbReference type="KEGG" id="lau:G293_02340"/>
<evidence type="ECO:0000256" key="1">
    <source>
        <dbReference type="ARBA" id="ARBA00001974"/>
    </source>
</evidence>
<dbReference type="Gene3D" id="3.30.43.10">
    <property type="entry name" value="Uridine Diphospho-n-acetylenolpyruvylglucosamine Reductase, domain 2"/>
    <property type="match status" value="1"/>
</dbReference>
<dbReference type="PATRIC" id="fig|1277257.4.peg.507"/>
<dbReference type="InterPro" id="IPR016171">
    <property type="entry name" value="Vanillyl_alc_oxidase_C-sub2"/>
</dbReference>
<dbReference type="PANTHER" id="PTHR43716:SF2">
    <property type="entry name" value="BLL6224 PROTEIN"/>
    <property type="match status" value="1"/>
</dbReference>
<dbReference type="InterPro" id="IPR016166">
    <property type="entry name" value="FAD-bd_PCMH"/>
</dbReference>
<evidence type="ECO:0000313" key="6">
    <source>
        <dbReference type="EMBL" id="AKK20100.1"/>
    </source>
</evidence>
<keyword evidence="3" id="KW-0285">Flavoprotein</keyword>
<gene>
    <name evidence="6" type="ORF">G293_02340</name>
</gene>
<name>A0A0G3I4D9_LIBAF</name>
<dbReference type="Gene3D" id="3.30.465.10">
    <property type="match status" value="1"/>
</dbReference>
<comment type="similarity">
    <text evidence="2">Belongs to the FAD-binding oxidoreductase/transferase type 4 family.</text>
</comment>
<dbReference type="FunFam" id="1.10.45.10:FF:000001">
    <property type="entry name" value="D-lactate dehydrogenase mitochondrial"/>
    <property type="match status" value="1"/>
</dbReference>
<dbReference type="GO" id="GO:0071949">
    <property type="term" value="F:FAD binding"/>
    <property type="evidence" value="ECO:0007669"/>
    <property type="project" value="InterPro"/>
</dbReference>
<dbReference type="PANTHER" id="PTHR43716">
    <property type="entry name" value="D-2-HYDROXYGLUTARATE DEHYDROGENASE, MITOCHONDRIAL"/>
    <property type="match status" value="1"/>
</dbReference>
<dbReference type="InterPro" id="IPR016169">
    <property type="entry name" value="FAD-bd_PCMH_sub2"/>
</dbReference>
<evidence type="ECO:0000256" key="3">
    <source>
        <dbReference type="ARBA" id="ARBA00022630"/>
    </source>
</evidence>
<protein>
    <submittedName>
        <fullName evidence="6">FAD-dependent oxidoreductase protein</fullName>
    </submittedName>
</protein>
<dbReference type="EMBL" id="CP004021">
    <property type="protein sequence ID" value="AKK20100.1"/>
    <property type="molecule type" value="Genomic_DNA"/>
</dbReference>
<sequence>MKALSPDLVQRFISIVGSEGILDDQELIYPYLKEERNLYNGTSPLVLLPSCTNEVSQILKLATETSTSIVPQGGNTGLVGGQIPRKDKKDVILSIKRMNSVRDIDLISNTIAVDAGINLFNVRKIAEKHHRLFPLSLPSEKSCQIGGNLATNAGGTAVLSYGNIRNLCLGIEAVLPNGDIWNGMHKLIKDNSCYDIRDLLIGSEGTLGVITGAVLKLFAYPTGKQIAFIAIRSLEQAVQLLQITQRIAGSMLTAFELMSDFILELVIKHIPHTYCPLSKSHPWYILLEISSTETHERANLIAEIILEEGLKKKVITQGSLSASEEERNALWHLRNSIPSAQKKEARSIKHDISVPVGQIPSFLQEVKKSVLSMFPKTRIGLFGHIGDGNIHFNVFPPSDEDHDAFLSQYWYEINNIVYSIVLSYGGSIASEHGIGQLHKKRLDTILEPTKITLMKKIKKTFDPAGIMNPGKFL</sequence>
<evidence type="ECO:0000256" key="2">
    <source>
        <dbReference type="ARBA" id="ARBA00008000"/>
    </source>
</evidence>
<dbReference type="InterPro" id="IPR004113">
    <property type="entry name" value="FAD-bd_oxidored_4_C"/>
</dbReference>
<dbReference type="Proteomes" id="UP000035503">
    <property type="component" value="Chromosome"/>
</dbReference>
<dbReference type="InterPro" id="IPR036318">
    <property type="entry name" value="FAD-bd_PCMH-like_sf"/>
</dbReference>
<dbReference type="InterPro" id="IPR016167">
    <property type="entry name" value="FAD-bd_PCMH_sub1"/>
</dbReference>
<evidence type="ECO:0000313" key="7">
    <source>
        <dbReference type="Proteomes" id="UP000035503"/>
    </source>
</evidence>
<dbReference type="SUPFAM" id="SSF56176">
    <property type="entry name" value="FAD-binding/transporter-associated domain-like"/>
    <property type="match status" value="1"/>
</dbReference>
<dbReference type="Gene3D" id="3.30.70.2740">
    <property type="match status" value="1"/>
</dbReference>
<dbReference type="InterPro" id="IPR016164">
    <property type="entry name" value="FAD-linked_Oxase-like_C"/>
</dbReference>
<dbReference type="Gene3D" id="1.10.45.10">
    <property type="entry name" value="Vanillyl-alcohol Oxidase, Chain A, domain 4"/>
    <property type="match status" value="1"/>
</dbReference>
<keyword evidence="4" id="KW-0274">FAD</keyword>
<feature type="domain" description="FAD-binding PCMH-type" evidence="5">
    <location>
        <begin position="39"/>
        <end position="220"/>
    </location>
</feature>